<name>A0A1H0GKZ7_9HYPH</name>
<feature type="transmembrane region" description="Helical" evidence="7">
    <location>
        <begin position="122"/>
        <end position="140"/>
    </location>
</feature>
<keyword evidence="2" id="KW-1003">Cell membrane</keyword>
<evidence type="ECO:0000256" key="3">
    <source>
        <dbReference type="ARBA" id="ARBA00022679"/>
    </source>
</evidence>
<evidence type="ECO:0000313" key="8">
    <source>
        <dbReference type="EMBL" id="SDO07607.1"/>
    </source>
</evidence>
<organism evidence="8 9">
    <name type="scientific">Filomicrobium insigne</name>
    <dbReference type="NCBI Taxonomy" id="418854"/>
    <lineage>
        <taxon>Bacteria</taxon>
        <taxon>Pseudomonadati</taxon>
        <taxon>Pseudomonadota</taxon>
        <taxon>Alphaproteobacteria</taxon>
        <taxon>Hyphomicrobiales</taxon>
        <taxon>Hyphomicrobiaceae</taxon>
        <taxon>Filomicrobium</taxon>
    </lineage>
</organism>
<dbReference type="CDD" id="cd06854">
    <property type="entry name" value="GT_WbpL_WbcO_like"/>
    <property type="match status" value="1"/>
</dbReference>
<feature type="transmembrane region" description="Helical" evidence="7">
    <location>
        <begin position="70"/>
        <end position="86"/>
    </location>
</feature>
<feature type="transmembrane region" description="Helical" evidence="7">
    <location>
        <begin position="302"/>
        <end position="323"/>
    </location>
</feature>
<feature type="transmembrane region" description="Helical" evidence="7">
    <location>
        <begin position="177"/>
        <end position="195"/>
    </location>
</feature>
<feature type="transmembrane region" description="Helical" evidence="7">
    <location>
        <begin position="98"/>
        <end position="116"/>
    </location>
</feature>
<feature type="transmembrane region" description="Helical" evidence="7">
    <location>
        <begin position="227"/>
        <end position="248"/>
    </location>
</feature>
<feature type="transmembrane region" description="Helical" evidence="7">
    <location>
        <begin position="6"/>
        <end position="24"/>
    </location>
</feature>
<proteinExistence type="predicted"/>
<keyword evidence="5 7" id="KW-1133">Transmembrane helix</keyword>
<comment type="caution">
    <text evidence="8">The sequence shown here is derived from an EMBL/GenBank/DDBJ whole genome shotgun (WGS) entry which is preliminary data.</text>
</comment>
<keyword evidence="6 7" id="KW-0472">Membrane</keyword>
<feature type="transmembrane region" description="Helical" evidence="7">
    <location>
        <begin position="202"/>
        <end position="221"/>
    </location>
</feature>
<feature type="transmembrane region" description="Helical" evidence="7">
    <location>
        <begin position="152"/>
        <end position="171"/>
    </location>
</feature>
<comment type="subcellular location">
    <subcellularLocation>
        <location evidence="1">Cell membrane</location>
        <topology evidence="1">Multi-pass membrane protein</topology>
    </subcellularLocation>
</comment>
<keyword evidence="3" id="KW-0808">Transferase</keyword>
<sequence>MTAIFTLFLAFIGGVTLTHFYIQAADGRGPVALPNHRTMHKGRVVVGGGIPLLVSALITTLIFWPLDPRQGALIATGLVLAVVSFLDDMQPISRRLRFAVHLGAAVACVVSVHYSASIFGDILPFWLDRLLAVLALVWYINLYNFMDGIDGIASVETATVAGGYAIVVMSLGDWNSVYLGLALAVAGAALGFLFWNWHPARIFLGDVGSIPLGLITGWLMVDLAVRVSLAAALILPLYFAADASLTILNRLRKGERIWEPHRSHFYQRSARAAGSHSVVVKCVIAANCVLVGLAVLALTKPFVAFALAVLTVAVLLSWMQFLATRPIPQQSDEKA</sequence>
<feature type="transmembrane region" description="Helical" evidence="7">
    <location>
        <begin position="278"/>
        <end position="296"/>
    </location>
</feature>
<reference evidence="8 9" key="1">
    <citation type="submission" date="2016-10" db="EMBL/GenBank/DDBJ databases">
        <authorList>
            <person name="Varghese N."/>
            <person name="Submissions S."/>
        </authorList>
    </citation>
    <scope>NUCLEOTIDE SEQUENCE [LARGE SCALE GENOMIC DNA]</scope>
    <source>
        <strain evidence="8 9">CGMCC 1.6497</strain>
    </source>
</reference>
<keyword evidence="4 7" id="KW-0812">Transmembrane</keyword>
<evidence type="ECO:0000256" key="2">
    <source>
        <dbReference type="ARBA" id="ARBA00022475"/>
    </source>
</evidence>
<evidence type="ECO:0000256" key="7">
    <source>
        <dbReference type="SAM" id="Phobius"/>
    </source>
</evidence>
<dbReference type="Pfam" id="PF00953">
    <property type="entry name" value="Glycos_transf_4"/>
    <property type="match status" value="1"/>
</dbReference>
<accession>A0A1H0GKZ7</accession>
<dbReference type="PANTHER" id="PTHR22926:SF3">
    <property type="entry name" value="UNDECAPRENYL-PHOSPHATE ALPHA-N-ACETYLGLUCOSAMINYL 1-PHOSPHATE TRANSFERASE"/>
    <property type="match status" value="1"/>
</dbReference>
<dbReference type="EMBL" id="FNJC01000001">
    <property type="protein sequence ID" value="SDO07607.1"/>
    <property type="molecule type" value="Genomic_DNA"/>
</dbReference>
<dbReference type="InterPro" id="IPR000715">
    <property type="entry name" value="Glycosyl_transferase_4"/>
</dbReference>
<evidence type="ECO:0000256" key="4">
    <source>
        <dbReference type="ARBA" id="ARBA00022692"/>
    </source>
</evidence>
<protein>
    <submittedName>
        <fullName evidence="8">UDP-N-acetylmuramyl pentapeptide phosphotransferase/UDP-N-acetylglucosamine-1-phosphate transferase</fullName>
    </submittedName>
</protein>
<dbReference type="PANTHER" id="PTHR22926">
    <property type="entry name" value="PHOSPHO-N-ACETYLMURAMOYL-PENTAPEPTIDE-TRANSFERASE"/>
    <property type="match status" value="1"/>
</dbReference>
<evidence type="ECO:0000256" key="1">
    <source>
        <dbReference type="ARBA" id="ARBA00004651"/>
    </source>
</evidence>
<keyword evidence="9" id="KW-1185">Reference proteome</keyword>
<evidence type="ECO:0000256" key="6">
    <source>
        <dbReference type="ARBA" id="ARBA00023136"/>
    </source>
</evidence>
<evidence type="ECO:0000256" key="5">
    <source>
        <dbReference type="ARBA" id="ARBA00022989"/>
    </source>
</evidence>
<dbReference type="RefSeq" id="WP_090225971.1">
    <property type="nucleotide sequence ID" value="NZ_FNJC01000001.1"/>
</dbReference>
<feature type="transmembrane region" description="Helical" evidence="7">
    <location>
        <begin position="44"/>
        <end position="64"/>
    </location>
</feature>
<gene>
    <name evidence="8" type="ORF">SAMN04488061_0193</name>
</gene>
<evidence type="ECO:0000313" key="9">
    <source>
        <dbReference type="Proteomes" id="UP000198795"/>
    </source>
</evidence>
<dbReference type="Proteomes" id="UP000198795">
    <property type="component" value="Unassembled WGS sequence"/>
</dbReference>